<protein>
    <recommendedName>
        <fullName evidence="9">Transmembrane 9 superfamily member</fullName>
    </recommendedName>
</protein>
<dbReference type="GeneID" id="25733735"/>
<dbReference type="PANTHER" id="PTHR10766">
    <property type="entry name" value="TRANSMEMBRANE 9 SUPERFAMILY PROTEIN"/>
    <property type="match status" value="1"/>
</dbReference>
<evidence type="ECO:0000256" key="1">
    <source>
        <dbReference type="ARBA" id="ARBA00004337"/>
    </source>
</evidence>
<dbReference type="PANTHER" id="PTHR10766:SF177">
    <property type="entry name" value="TRANSMEMBRANE 9 SUPERFAMILY MEMBER 1"/>
    <property type="match status" value="1"/>
</dbReference>
<feature type="transmembrane region" description="Helical" evidence="9">
    <location>
        <begin position="178"/>
        <end position="206"/>
    </location>
</feature>
<dbReference type="STRING" id="145388.A0A0D2LPM6"/>
<comment type="similarity">
    <text evidence="3 9">Belongs to the nonaspanin (TM9SF) (TC 9.A.2) family.</text>
</comment>
<dbReference type="Pfam" id="PF02990">
    <property type="entry name" value="EMP70"/>
    <property type="match status" value="1"/>
</dbReference>
<keyword evidence="11" id="KW-1185">Reference proteome</keyword>
<organism evidence="10 11">
    <name type="scientific">Monoraphidium neglectum</name>
    <dbReference type="NCBI Taxonomy" id="145388"/>
    <lineage>
        <taxon>Eukaryota</taxon>
        <taxon>Viridiplantae</taxon>
        <taxon>Chlorophyta</taxon>
        <taxon>core chlorophytes</taxon>
        <taxon>Chlorophyceae</taxon>
        <taxon>CS clade</taxon>
        <taxon>Sphaeropleales</taxon>
        <taxon>Selenastraceae</taxon>
        <taxon>Monoraphidium</taxon>
    </lineage>
</organism>
<reference evidence="10 11" key="1">
    <citation type="journal article" date="2013" name="BMC Genomics">
        <title>Reconstruction of the lipid metabolism for the microalga Monoraphidium neglectum from its genome sequence reveals characteristics suitable for biofuel production.</title>
        <authorList>
            <person name="Bogen C."/>
            <person name="Al-Dilaimi A."/>
            <person name="Albersmeier A."/>
            <person name="Wichmann J."/>
            <person name="Grundmann M."/>
            <person name="Rupp O."/>
            <person name="Lauersen K.J."/>
            <person name="Blifernez-Klassen O."/>
            <person name="Kalinowski J."/>
            <person name="Goesmann A."/>
            <person name="Mussgnug J.H."/>
            <person name="Kruse O."/>
        </authorList>
    </citation>
    <scope>NUCLEOTIDE SEQUENCE [LARGE SCALE GENOMIC DNA]</scope>
    <source>
        <strain evidence="10 11">SAG 48.87</strain>
    </source>
</reference>
<dbReference type="InterPro" id="IPR004240">
    <property type="entry name" value="EMP70"/>
</dbReference>
<dbReference type="GO" id="GO:0000139">
    <property type="term" value="C:Golgi membrane"/>
    <property type="evidence" value="ECO:0007669"/>
    <property type="project" value="UniProtKB-SubCell"/>
</dbReference>
<comment type="subcellular location">
    <subcellularLocation>
        <location evidence="1">Endosome membrane</location>
        <topology evidence="1">Multi-pass membrane protein</topology>
    </subcellularLocation>
    <subcellularLocation>
        <location evidence="2">Golgi apparatus membrane</location>
        <topology evidence="2">Multi-pass membrane protein</topology>
    </subcellularLocation>
</comment>
<keyword evidence="8 9" id="KW-0472">Membrane</keyword>
<evidence type="ECO:0000256" key="5">
    <source>
        <dbReference type="ARBA" id="ARBA00022729"/>
    </source>
</evidence>
<dbReference type="GO" id="GO:0010008">
    <property type="term" value="C:endosome membrane"/>
    <property type="evidence" value="ECO:0007669"/>
    <property type="project" value="UniProtKB-SubCell"/>
</dbReference>
<sequence>MYYDNLPVWGFVGKVEKIIPNSGEPQYRYYVFTHMSFDIKYNGDRVIEINVLTDPAHVADVSEGAELPTVAFTYSVKWVPTTIPYEDRLQRYERFPLNPVHLEIHWFSIINSCVTVLLLTGFLATILLRVLKADFVKFSRGEDGAPNHSSPSLEFEEEESGWKYVHGDVFRFPPGKAIFAAFVGTGTQVLTLSFFIFGLSLIGVFYPYNRGALFTAMIVLPYC</sequence>
<keyword evidence="6" id="KW-0967">Endosome</keyword>
<dbReference type="OrthoDB" id="1666796at2759"/>
<evidence type="ECO:0000256" key="4">
    <source>
        <dbReference type="ARBA" id="ARBA00022692"/>
    </source>
</evidence>
<keyword evidence="4 9" id="KW-0812">Transmembrane</keyword>
<evidence type="ECO:0000256" key="7">
    <source>
        <dbReference type="ARBA" id="ARBA00022989"/>
    </source>
</evidence>
<gene>
    <name evidence="10" type="ORF">MNEG_16017</name>
</gene>
<comment type="caution">
    <text evidence="9">Lacks conserved residue(s) required for the propagation of feature annotation.</text>
</comment>
<dbReference type="AlphaFoldDB" id="A0A0D2LPM6"/>
<keyword evidence="7 9" id="KW-1133">Transmembrane helix</keyword>
<evidence type="ECO:0000313" key="10">
    <source>
        <dbReference type="EMBL" id="KIY91946.1"/>
    </source>
</evidence>
<dbReference type="Proteomes" id="UP000054498">
    <property type="component" value="Unassembled WGS sequence"/>
</dbReference>
<dbReference type="GO" id="GO:0072657">
    <property type="term" value="P:protein localization to membrane"/>
    <property type="evidence" value="ECO:0007669"/>
    <property type="project" value="TreeGrafter"/>
</dbReference>
<dbReference type="EMBL" id="KK106108">
    <property type="protein sequence ID" value="KIY91946.1"/>
    <property type="molecule type" value="Genomic_DNA"/>
</dbReference>
<evidence type="ECO:0000256" key="2">
    <source>
        <dbReference type="ARBA" id="ARBA00004653"/>
    </source>
</evidence>
<proteinExistence type="inferred from homology"/>
<evidence type="ECO:0000256" key="8">
    <source>
        <dbReference type="ARBA" id="ARBA00023136"/>
    </source>
</evidence>
<evidence type="ECO:0000256" key="6">
    <source>
        <dbReference type="ARBA" id="ARBA00022753"/>
    </source>
</evidence>
<dbReference type="KEGG" id="mng:MNEG_16017"/>
<dbReference type="RefSeq" id="XP_013890966.1">
    <property type="nucleotide sequence ID" value="XM_014035512.1"/>
</dbReference>
<evidence type="ECO:0000313" key="11">
    <source>
        <dbReference type="Proteomes" id="UP000054498"/>
    </source>
</evidence>
<evidence type="ECO:0000256" key="9">
    <source>
        <dbReference type="RuleBase" id="RU363079"/>
    </source>
</evidence>
<name>A0A0D2LPM6_9CHLO</name>
<accession>A0A0D2LPM6</accession>
<evidence type="ECO:0000256" key="3">
    <source>
        <dbReference type="ARBA" id="ARBA00005227"/>
    </source>
</evidence>
<keyword evidence="5" id="KW-0732">Signal</keyword>
<feature type="transmembrane region" description="Helical" evidence="9">
    <location>
        <begin position="104"/>
        <end position="131"/>
    </location>
</feature>
<keyword evidence="10" id="KW-0675">Receptor</keyword>